<dbReference type="InterPro" id="IPR036374">
    <property type="entry name" value="OxRdtase_Mopterin-bd_sf"/>
</dbReference>
<evidence type="ECO:0000256" key="4">
    <source>
        <dbReference type="ARBA" id="ARBA00023002"/>
    </source>
</evidence>
<evidence type="ECO:0000259" key="7">
    <source>
        <dbReference type="Pfam" id="PF03404"/>
    </source>
</evidence>
<dbReference type="EMBL" id="JAGMVJ010000031">
    <property type="protein sequence ID" value="KAH7068592.1"/>
    <property type="molecule type" value="Genomic_DNA"/>
</dbReference>
<reference evidence="8" key="1">
    <citation type="journal article" date="2021" name="Nat. Commun.">
        <title>Genetic determinants of endophytism in the Arabidopsis root mycobiome.</title>
        <authorList>
            <person name="Mesny F."/>
            <person name="Miyauchi S."/>
            <person name="Thiergart T."/>
            <person name="Pickel B."/>
            <person name="Atanasova L."/>
            <person name="Karlsson M."/>
            <person name="Huettel B."/>
            <person name="Barry K.W."/>
            <person name="Haridas S."/>
            <person name="Chen C."/>
            <person name="Bauer D."/>
            <person name="Andreopoulos W."/>
            <person name="Pangilinan J."/>
            <person name="LaButti K."/>
            <person name="Riley R."/>
            <person name="Lipzen A."/>
            <person name="Clum A."/>
            <person name="Drula E."/>
            <person name="Henrissat B."/>
            <person name="Kohler A."/>
            <person name="Grigoriev I.V."/>
            <person name="Martin F.M."/>
            <person name="Hacquard S."/>
        </authorList>
    </citation>
    <scope>NUCLEOTIDE SEQUENCE</scope>
    <source>
        <strain evidence="8">MPI-SDFR-AT-0120</strain>
    </source>
</reference>
<dbReference type="GO" id="GO:0008482">
    <property type="term" value="F:sulfite oxidase activity"/>
    <property type="evidence" value="ECO:0007669"/>
    <property type="project" value="TreeGrafter"/>
</dbReference>
<keyword evidence="9" id="KW-1185">Reference proteome</keyword>
<dbReference type="PANTHER" id="PTHR19372:SF7">
    <property type="entry name" value="SULFITE OXIDASE, MITOCHONDRIAL"/>
    <property type="match status" value="1"/>
</dbReference>
<feature type="domain" description="Oxidoreductase molybdopterin-binding" evidence="6">
    <location>
        <begin position="57"/>
        <end position="223"/>
    </location>
</feature>
<evidence type="ECO:0000313" key="9">
    <source>
        <dbReference type="Proteomes" id="UP000813461"/>
    </source>
</evidence>
<dbReference type="GO" id="GO:0020037">
    <property type="term" value="F:heme binding"/>
    <property type="evidence" value="ECO:0007669"/>
    <property type="project" value="TreeGrafter"/>
</dbReference>
<keyword evidence="2" id="KW-0500">Molybdenum</keyword>
<evidence type="ECO:0000259" key="6">
    <source>
        <dbReference type="Pfam" id="PF00174"/>
    </source>
</evidence>
<proteinExistence type="predicted"/>
<dbReference type="GO" id="GO:0043546">
    <property type="term" value="F:molybdopterin cofactor binding"/>
    <property type="evidence" value="ECO:0007669"/>
    <property type="project" value="TreeGrafter"/>
</dbReference>
<dbReference type="GO" id="GO:0030151">
    <property type="term" value="F:molybdenum ion binding"/>
    <property type="evidence" value="ECO:0007669"/>
    <property type="project" value="InterPro"/>
</dbReference>
<dbReference type="Proteomes" id="UP000813461">
    <property type="component" value="Unassembled WGS sequence"/>
</dbReference>
<keyword evidence="3" id="KW-0479">Metal-binding</keyword>
<dbReference type="PANTHER" id="PTHR19372">
    <property type="entry name" value="SULFITE REDUCTASE"/>
    <property type="match status" value="1"/>
</dbReference>
<dbReference type="Gene3D" id="2.60.40.650">
    <property type="match status" value="1"/>
</dbReference>
<protein>
    <submittedName>
        <fullName evidence="8">Oxidoreductase, molybdopterin-binding domain-containing protein</fullName>
    </submittedName>
</protein>
<dbReference type="Pfam" id="PF00174">
    <property type="entry name" value="Oxidored_molyb"/>
    <property type="match status" value="1"/>
</dbReference>
<comment type="caution">
    <text evidence="8">The sequence shown here is derived from an EMBL/GenBank/DDBJ whole genome shotgun (WGS) entry which is preliminary data.</text>
</comment>
<dbReference type="SUPFAM" id="SSF81296">
    <property type="entry name" value="E set domains"/>
    <property type="match status" value="1"/>
</dbReference>
<dbReference type="GO" id="GO:0005739">
    <property type="term" value="C:mitochondrion"/>
    <property type="evidence" value="ECO:0007669"/>
    <property type="project" value="TreeGrafter"/>
</dbReference>
<dbReference type="InterPro" id="IPR000572">
    <property type="entry name" value="OxRdtase_Mopterin-bd_dom"/>
</dbReference>
<evidence type="ECO:0000256" key="5">
    <source>
        <dbReference type="SAM" id="MobiDB-lite"/>
    </source>
</evidence>
<dbReference type="GO" id="GO:0006790">
    <property type="term" value="P:sulfur compound metabolic process"/>
    <property type="evidence" value="ECO:0007669"/>
    <property type="project" value="TreeGrafter"/>
</dbReference>
<dbReference type="Pfam" id="PF03404">
    <property type="entry name" value="Mo-co_dimer"/>
    <property type="match status" value="1"/>
</dbReference>
<evidence type="ECO:0000256" key="2">
    <source>
        <dbReference type="ARBA" id="ARBA00022505"/>
    </source>
</evidence>
<dbReference type="InterPro" id="IPR008335">
    <property type="entry name" value="Mopterin_OxRdtase_euk"/>
</dbReference>
<dbReference type="InterPro" id="IPR005066">
    <property type="entry name" value="MoCF_OxRdtse_dimer"/>
</dbReference>
<evidence type="ECO:0000313" key="8">
    <source>
        <dbReference type="EMBL" id="KAH7068592.1"/>
    </source>
</evidence>
<name>A0A8K0QSG0_9PLEO</name>
<accession>A0A8K0QSG0</accession>
<gene>
    <name evidence="8" type="ORF">FB567DRAFT_540781</name>
</gene>
<feature type="compositionally biased region" description="Basic and acidic residues" evidence="5">
    <location>
        <begin position="1"/>
        <end position="23"/>
    </location>
</feature>
<organism evidence="8 9">
    <name type="scientific">Paraphoma chrysanthemicola</name>
    <dbReference type="NCBI Taxonomy" id="798071"/>
    <lineage>
        <taxon>Eukaryota</taxon>
        <taxon>Fungi</taxon>
        <taxon>Dikarya</taxon>
        <taxon>Ascomycota</taxon>
        <taxon>Pezizomycotina</taxon>
        <taxon>Dothideomycetes</taxon>
        <taxon>Pleosporomycetidae</taxon>
        <taxon>Pleosporales</taxon>
        <taxon>Pleosporineae</taxon>
        <taxon>Phaeosphaeriaceae</taxon>
        <taxon>Paraphoma</taxon>
    </lineage>
</organism>
<comment type="cofactor">
    <cofactor evidence="1">
        <name>Mo-molybdopterin</name>
        <dbReference type="ChEBI" id="CHEBI:71302"/>
    </cofactor>
</comment>
<dbReference type="OrthoDB" id="10051395at2759"/>
<sequence>MDQKRRPESHKMPDAGEERDAFVRLDPSGPQIRHPPPPHELDAFITPDAKLFQTIHMGAAVVDETRYKLVIDGLVQRAISVTLDELRQLPQTTITAFHECYGSPLKPPIEACWRIGNVRWTGVRLSHLLRMAGLGESTQANFVWSEGLDRGTFAGIEADRYQKDMPLTKALQPEVLVAYKINDEPLSKERGGPVRLVVPGYFGTNSTKWLCRLSVQAERAPGPYTTTLYNEQDPHDPLGMRMRPVWNVEVNSIITTPKPGDVSRSQYITVQGWAWSDDGVGEVEVSIDNGQVWVAASVADRHEYSWQRFEVNLKAAPIGQCRILARATARSGAQQPLAGRRNHVHHVDVEVSDGS</sequence>
<dbReference type="SUPFAM" id="SSF56524">
    <property type="entry name" value="Oxidoreductase molybdopterin-binding domain"/>
    <property type="match status" value="1"/>
</dbReference>
<keyword evidence="4" id="KW-0560">Oxidoreductase</keyword>
<evidence type="ECO:0000256" key="3">
    <source>
        <dbReference type="ARBA" id="ARBA00022723"/>
    </source>
</evidence>
<feature type="domain" description="Moybdenum cofactor oxidoreductase dimerisation" evidence="7">
    <location>
        <begin position="245"/>
        <end position="338"/>
    </location>
</feature>
<dbReference type="InterPro" id="IPR014756">
    <property type="entry name" value="Ig_E-set"/>
</dbReference>
<feature type="region of interest" description="Disordered" evidence="5">
    <location>
        <begin position="1"/>
        <end position="38"/>
    </location>
</feature>
<dbReference type="Gene3D" id="3.90.420.10">
    <property type="entry name" value="Oxidoreductase, molybdopterin-binding domain"/>
    <property type="match status" value="1"/>
</dbReference>
<dbReference type="PRINTS" id="PR00407">
    <property type="entry name" value="EUMOPTERIN"/>
</dbReference>
<dbReference type="AlphaFoldDB" id="A0A8K0QSG0"/>
<evidence type="ECO:0000256" key="1">
    <source>
        <dbReference type="ARBA" id="ARBA00001924"/>
    </source>
</evidence>